<keyword evidence="10" id="KW-0675">Receptor</keyword>
<feature type="transmembrane region" description="Helical" evidence="12">
    <location>
        <begin position="149"/>
        <end position="170"/>
    </location>
</feature>
<dbReference type="GO" id="GO:0006621">
    <property type="term" value="P:protein retention in ER lumen"/>
    <property type="evidence" value="ECO:0007669"/>
    <property type="project" value="InterPro"/>
</dbReference>
<keyword evidence="3" id="KW-0813">Transport</keyword>
<gene>
    <name evidence="13" type="ORF">NA57DRAFT_47891</name>
</gene>
<reference evidence="13" key="1">
    <citation type="journal article" date="2020" name="Stud. Mycol.">
        <title>101 Dothideomycetes genomes: a test case for predicting lifestyles and emergence of pathogens.</title>
        <authorList>
            <person name="Haridas S."/>
            <person name="Albert R."/>
            <person name="Binder M."/>
            <person name="Bloem J."/>
            <person name="Labutti K."/>
            <person name="Salamov A."/>
            <person name="Andreopoulos B."/>
            <person name="Baker S."/>
            <person name="Barry K."/>
            <person name="Bills G."/>
            <person name="Bluhm B."/>
            <person name="Cannon C."/>
            <person name="Castanera R."/>
            <person name="Culley D."/>
            <person name="Daum C."/>
            <person name="Ezra D."/>
            <person name="Gonzalez J."/>
            <person name="Henrissat B."/>
            <person name="Kuo A."/>
            <person name="Liang C."/>
            <person name="Lipzen A."/>
            <person name="Lutzoni F."/>
            <person name="Magnuson J."/>
            <person name="Mondo S."/>
            <person name="Nolan M."/>
            <person name="Ohm R."/>
            <person name="Pangilinan J."/>
            <person name="Park H.-J."/>
            <person name="Ramirez L."/>
            <person name="Alfaro M."/>
            <person name="Sun H."/>
            <person name="Tritt A."/>
            <person name="Yoshinaga Y."/>
            <person name="Zwiers L.-H."/>
            <person name="Turgeon B."/>
            <person name="Goodwin S."/>
            <person name="Spatafora J."/>
            <person name="Crous P."/>
            <person name="Grigoriev I."/>
        </authorList>
    </citation>
    <scope>NUCLEOTIDE SEQUENCE</scope>
    <source>
        <strain evidence="13">CBS 133067</strain>
    </source>
</reference>
<dbReference type="GO" id="GO:0046923">
    <property type="term" value="F:ER retention sequence binding"/>
    <property type="evidence" value="ECO:0007669"/>
    <property type="project" value="InterPro"/>
</dbReference>
<comment type="subcellular location">
    <subcellularLocation>
        <location evidence="1">Endoplasmic reticulum membrane</location>
        <topology evidence="1">Multi-pass membrane protein</topology>
    </subcellularLocation>
</comment>
<evidence type="ECO:0000256" key="1">
    <source>
        <dbReference type="ARBA" id="ARBA00004477"/>
    </source>
</evidence>
<evidence type="ECO:0000256" key="9">
    <source>
        <dbReference type="ARBA" id="ARBA00023136"/>
    </source>
</evidence>
<keyword evidence="7" id="KW-0653">Protein transport</keyword>
<evidence type="ECO:0000256" key="8">
    <source>
        <dbReference type="ARBA" id="ARBA00022989"/>
    </source>
</evidence>
<proteinExistence type="inferred from homology"/>
<evidence type="ECO:0000256" key="5">
    <source>
        <dbReference type="ARBA" id="ARBA00022824"/>
    </source>
</evidence>
<dbReference type="OrthoDB" id="7694678at2759"/>
<dbReference type="GO" id="GO:0015031">
    <property type="term" value="P:protein transport"/>
    <property type="evidence" value="ECO:0007669"/>
    <property type="project" value="UniProtKB-KW"/>
</dbReference>
<dbReference type="GO" id="GO:0016192">
    <property type="term" value="P:vesicle-mediated transport"/>
    <property type="evidence" value="ECO:0007669"/>
    <property type="project" value="UniProtKB-KW"/>
</dbReference>
<evidence type="ECO:0000256" key="2">
    <source>
        <dbReference type="ARBA" id="ARBA00010120"/>
    </source>
</evidence>
<keyword evidence="5" id="KW-0256">Endoplasmic reticulum</keyword>
<sequence length="360" mass="40638">MGLLSGHLNVFRILGDLSHVSSKVILIWAIHANRSAEGVSLITQIFYIAVFLSRYMDLFWTPVFVSKSSPYADQRFLLIYNFFGKVFYVTTSVYVVFVMMRVYARTREREKAWRLGLYCLLVSAVLATPVAAMFQSFPKENPYGFRFSQIVWTFSIILESVCVIPQLLLLRQTTVPTVIDSYYLLALGSYRGFYILNWIVRLAGKTHHFDPISVIFGIIQTALYVDFAYVYYTRQRVKLRNGGVVDSDDLRQGLLVRRFLGKGGRQSFDEEDGAEAADEGQAESGRSWGPRGISVSADDGVHENGNGNGKKREEEQGLTDPQAFEDDDFDDDPDLGPEEAGNGHVQGVGNGSEWRDNNRK</sequence>
<feature type="transmembrane region" description="Helical" evidence="12">
    <location>
        <begin position="76"/>
        <end position="103"/>
    </location>
</feature>
<keyword evidence="8 12" id="KW-1133">Transmembrane helix</keyword>
<comment type="similarity">
    <text evidence="2">Belongs to the ERD2 family.</text>
</comment>
<evidence type="ECO:0000256" key="12">
    <source>
        <dbReference type="SAM" id="Phobius"/>
    </source>
</evidence>
<evidence type="ECO:0000256" key="7">
    <source>
        <dbReference type="ARBA" id="ARBA00022927"/>
    </source>
</evidence>
<protein>
    <recommendedName>
        <fullName evidence="15">ER lumen protein retaining receptor</fullName>
    </recommendedName>
</protein>
<keyword evidence="9 12" id="KW-0472">Membrane</keyword>
<evidence type="ECO:0000256" key="4">
    <source>
        <dbReference type="ARBA" id="ARBA00022692"/>
    </source>
</evidence>
<evidence type="ECO:0000256" key="6">
    <source>
        <dbReference type="ARBA" id="ARBA00022892"/>
    </source>
</evidence>
<dbReference type="PRINTS" id="PR00660">
    <property type="entry name" value="ERLUMENR"/>
</dbReference>
<feature type="transmembrane region" description="Helical" evidence="12">
    <location>
        <begin position="38"/>
        <end position="56"/>
    </location>
</feature>
<evidence type="ECO:0008006" key="15">
    <source>
        <dbReference type="Google" id="ProtNLM"/>
    </source>
</evidence>
<feature type="compositionally biased region" description="Acidic residues" evidence="11">
    <location>
        <begin position="323"/>
        <end position="337"/>
    </location>
</feature>
<dbReference type="Pfam" id="PF00810">
    <property type="entry name" value="ER_lumen_recept"/>
    <property type="match status" value="1"/>
</dbReference>
<dbReference type="InterPro" id="IPR000133">
    <property type="entry name" value="ER_ret_rcpt"/>
</dbReference>
<keyword evidence="6" id="KW-0931">ER-Golgi transport</keyword>
<dbReference type="AlphaFoldDB" id="A0A9P4I2D1"/>
<organism evidence="13 14">
    <name type="scientific">Rhizodiscina lignyota</name>
    <dbReference type="NCBI Taxonomy" id="1504668"/>
    <lineage>
        <taxon>Eukaryota</taxon>
        <taxon>Fungi</taxon>
        <taxon>Dikarya</taxon>
        <taxon>Ascomycota</taxon>
        <taxon>Pezizomycotina</taxon>
        <taxon>Dothideomycetes</taxon>
        <taxon>Pleosporomycetidae</taxon>
        <taxon>Aulographales</taxon>
        <taxon>Rhizodiscinaceae</taxon>
        <taxon>Rhizodiscina</taxon>
    </lineage>
</organism>
<feature type="compositionally biased region" description="Acidic residues" evidence="11">
    <location>
        <begin position="269"/>
        <end position="281"/>
    </location>
</feature>
<dbReference type="EMBL" id="ML978137">
    <property type="protein sequence ID" value="KAF2093710.1"/>
    <property type="molecule type" value="Genomic_DNA"/>
</dbReference>
<feature type="transmembrane region" description="Helical" evidence="12">
    <location>
        <begin position="115"/>
        <end position="137"/>
    </location>
</feature>
<evidence type="ECO:0000256" key="3">
    <source>
        <dbReference type="ARBA" id="ARBA00022448"/>
    </source>
</evidence>
<dbReference type="PANTHER" id="PTHR10585">
    <property type="entry name" value="ER LUMEN PROTEIN RETAINING RECEPTOR"/>
    <property type="match status" value="1"/>
</dbReference>
<keyword evidence="14" id="KW-1185">Reference proteome</keyword>
<feature type="region of interest" description="Disordered" evidence="11">
    <location>
        <begin position="265"/>
        <end position="360"/>
    </location>
</feature>
<accession>A0A9P4I2D1</accession>
<evidence type="ECO:0000256" key="10">
    <source>
        <dbReference type="ARBA" id="ARBA00023170"/>
    </source>
</evidence>
<evidence type="ECO:0000313" key="14">
    <source>
        <dbReference type="Proteomes" id="UP000799772"/>
    </source>
</evidence>
<name>A0A9P4I2D1_9PEZI</name>
<comment type="caution">
    <text evidence="13">The sequence shown here is derived from an EMBL/GenBank/DDBJ whole genome shotgun (WGS) entry which is preliminary data.</text>
</comment>
<dbReference type="GO" id="GO:0005789">
    <property type="term" value="C:endoplasmic reticulum membrane"/>
    <property type="evidence" value="ECO:0007669"/>
    <property type="project" value="UniProtKB-SubCell"/>
</dbReference>
<evidence type="ECO:0000313" key="13">
    <source>
        <dbReference type="EMBL" id="KAF2093710.1"/>
    </source>
</evidence>
<evidence type="ECO:0000256" key="11">
    <source>
        <dbReference type="SAM" id="MobiDB-lite"/>
    </source>
</evidence>
<dbReference type="Proteomes" id="UP000799772">
    <property type="component" value="Unassembled WGS sequence"/>
</dbReference>
<keyword evidence="4 12" id="KW-0812">Transmembrane</keyword>
<feature type="transmembrane region" description="Helical" evidence="12">
    <location>
        <begin position="182"/>
        <end position="200"/>
    </location>
</feature>
<feature type="transmembrane region" description="Helical" evidence="12">
    <location>
        <begin position="212"/>
        <end position="232"/>
    </location>
</feature>